<dbReference type="NCBIfam" id="TIGR03252">
    <property type="entry name" value="HhH-GPD-type base excision DNA repair protein"/>
    <property type="match status" value="1"/>
</dbReference>
<dbReference type="InterPro" id="IPR017658">
    <property type="entry name" value="HhH-GPD_base_excis"/>
</dbReference>
<dbReference type="EMBL" id="BONF01000009">
    <property type="protein sequence ID" value="GIF80276.1"/>
    <property type="molecule type" value="Genomic_DNA"/>
</dbReference>
<evidence type="ECO:0000313" key="2">
    <source>
        <dbReference type="Proteomes" id="UP000601223"/>
    </source>
</evidence>
<evidence type="ECO:0008006" key="3">
    <source>
        <dbReference type="Google" id="ProtNLM"/>
    </source>
</evidence>
<dbReference type="InterPro" id="IPR011257">
    <property type="entry name" value="DNA_glycosylase"/>
</dbReference>
<gene>
    <name evidence="1" type="ORF">Cba03nite_16250</name>
</gene>
<evidence type="ECO:0000313" key="1">
    <source>
        <dbReference type="EMBL" id="GIF80276.1"/>
    </source>
</evidence>
<dbReference type="Proteomes" id="UP000601223">
    <property type="component" value="Unassembled WGS sequence"/>
</dbReference>
<keyword evidence="2" id="KW-1185">Reference proteome</keyword>
<dbReference type="GO" id="GO:0006281">
    <property type="term" value="P:DNA repair"/>
    <property type="evidence" value="ECO:0007669"/>
    <property type="project" value="InterPro"/>
</dbReference>
<dbReference type="AlphaFoldDB" id="A0A8J3NIE6"/>
<comment type="caution">
    <text evidence="1">The sequence shown here is derived from an EMBL/GenBank/DDBJ whole genome shotgun (WGS) entry which is preliminary data.</text>
</comment>
<reference evidence="1 2" key="1">
    <citation type="submission" date="2021-01" db="EMBL/GenBank/DDBJ databases">
        <title>Whole genome shotgun sequence of Catellatospora bangladeshensis NBRC 107357.</title>
        <authorList>
            <person name="Komaki H."/>
            <person name="Tamura T."/>
        </authorList>
    </citation>
    <scope>NUCLEOTIDE SEQUENCE [LARGE SCALE GENOMIC DNA]</scope>
    <source>
        <strain evidence="1 2">NBRC 107357</strain>
    </source>
</reference>
<dbReference type="SUPFAM" id="SSF48150">
    <property type="entry name" value="DNA-glycosylase"/>
    <property type="match status" value="1"/>
</dbReference>
<accession>A0A8J3NIE6</accession>
<proteinExistence type="predicted"/>
<organism evidence="1 2">
    <name type="scientific">Catellatospora bangladeshensis</name>
    <dbReference type="NCBI Taxonomy" id="310355"/>
    <lineage>
        <taxon>Bacteria</taxon>
        <taxon>Bacillati</taxon>
        <taxon>Actinomycetota</taxon>
        <taxon>Actinomycetes</taxon>
        <taxon>Micromonosporales</taxon>
        <taxon>Micromonosporaceae</taxon>
        <taxon>Catellatospora</taxon>
    </lineage>
</organism>
<dbReference type="GO" id="GO:0003824">
    <property type="term" value="F:catalytic activity"/>
    <property type="evidence" value="ECO:0007669"/>
    <property type="project" value="InterPro"/>
</dbReference>
<protein>
    <recommendedName>
        <fullName evidence="3">Fe-S cluster assembly protein HesB</fullName>
    </recommendedName>
</protein>
<sequence length="252" mass="27476">MIFSIAVVVPWRTRQTPTVAGLPALKGKGCASACTWPPPVAHILFIVALHLAQDEEVDRRLADDPLALLIGMLLHDDQHPVERAFMAPVRLAERLGVERLTVTHLCEVDMGLLTAAFAKVPVLHPFPAVKAQRVRRLCEHLTRGYGGDGARVWADPLAWVVLARLRELPGFDRQKAQIFLALLGKRLGVRPQGWQAAAGRYGTEDVFLSVADISDDVSLGRVRQYRKRLVPEASEPAWSTGPAAAGPAQTAG</sequence>
<name>A0A8J3NIE6_9ACTN</name>